<dbReference type="SUPFAM" id="SSF52540">
    <property type="entry name" value="P-loop containing nucleoside triphosphate hydrolases"/>
    <property type="match status" value="1"/>
</dbReference>
<dbReference type="Gene3D" id="1.10.10.10">
    <property type="entry name" value="Winged helix-like DNA-binding domain superfamily/Winged helix DNA-binding domain"/>
    <property type="match status" value="1"/>
</dbReference>
<gene>
    <name evidence="8" type="ORF">LUZ62_071194</name>
</gene>
<dbReference type="InterPro" id="IPR042197">
    <property type="entry name" value="Apaf_helical"/>
</dbReference>
<evidence type="ECO:0000256" key="3">
    <source>
        <dbReference type="ARBA" id="ARBA00022821"/>
    </source>
</evidence>
<keyword evidence="4" id="KW-0547">Nucleotide-binding</keyword>
<dbReference type="GO" id="GO:0043531">
    <property type="term" value="F:ADP binding"/>
    <property type="evidence" value="ECO:0007669"/>
    <property type="project" value="InterPro"/>
</dbReference>
<evidence type="ECO:0000256" key="4">
    <source>
        <dbReference type="ARBA" id="ARBA00022840"/>
    </source>
</evidence>
<dbReference type="Gene3D" id="1.10.8.430">
    <property type="entry name" value="Helical domain of apoptotic protease-activating factors"/>
    <property type="match status" value="1"/>
</dbReference>
<dbReference type="Proteomes" id="UP001140206">
    <property type="component" value="Chromosome 4"/>
</dbReference>
<keyword evidence="5" id="KW-0732">Signal</keyword>
<keyword evidence="4" id="KW-0067">ATP-binding</keyword>
<dbReference type="PANTHER" id="PTHR33463:SF207">
    <property type="entry name" value="AAA+ ATPASE DOMAIN-CONTAINING PROTEIN"/>
    <property type="match status" value="1"/>
</dbReference>
<keyword evidence="2" id="KW-0677">Repeat</keyword>
<dbReference type="Pfam" id="PF23559">
    <property type="entry name" value="WHD_DRP"/>
    <property type="match status" value="1"/>
</dbReference>
<accession>A0AAV8CYU3</accession>
<dbReference type="AlphaFoldDB" id="A0AAV8CYU3"/>
<dbReference type="GO" id="GO:0009626">
    <property type="term" value="P:plant-type hypersensitive response"/>
    <property type="evidence" value="ECO:0007669"/>
    <property type="project" value="UniProtKB-ARBA"/>
</dbReference>
<dbReference type="Gene3D" id="3.80.10.10">
    <property type="entry name" value="Ribonuclease Inhibitor"/>
    <property type="match status" value="1"/>
</dbReference>
<feature type="chain" id="PRO_5043809802" evidence="5">
    <location>
        <begin position="22"/>
        <end position="915"/>
    </location>
</feature>
<evidence type="ECO:0000256" key="5">
    <source>
        <dbReference type="SAM" id="SignalP"/>
    </source>
</evidence>
<dbReference type="InterPro" id="IPR002182">
    <property type="entry name" value="NB-ARC"/>
</dbReference>
<name>A0AAV8CYU3_9POAL</name>
<sequence>MDWLGCLKAIVSLLPWVDSKATPHVVYPFKVGSNVNDMKEAIDRLIDLKKDVEIEIEEAKPVNGTPTNQIQGWLSRVQTIETESTDIVKKYQHLCRCIWDISPNLCSNYKISKRAAENRDKATVLCEEKSSINQVIMTLRPQGQEMPASSSKSSYLESVLQDVKTDVNGIIGIWGMGGVGKTHLLEQINNALCKEPSKDLASKVLVVHVECPKECNEEYIRDRIIEKLGMSKSNDMAVKKDNIYNFLKEKNFVILLDNLWSSVNLNTIGIPELKEAVTYKRKVVMTTRLEKVCRAMGVEKKVKLDILEWEAAWSLFEKNVSKETIDSHPEIRKCAMDVAKKLGGLPLALITVGKAMRDKEDLKEWEVAVKQLKQIRLCDVELSDEYTSVFKMLSFSYDSLKNEELKQCFLHCSLWPEGSIIVKDDLVQLWMGLGMIDMPTLADDYDVGYSYIGTLQTVSLLEIVDNNTTKMHDVIHDMALWIANDKKEVMNKWIVGASAYERGQQIVISSDTEIVSVLHQEGNSFSIADNSTKLVTFRGIYNEGIQLELFSKLTFLDLSWSTLKDFPVEICNLMHLQFLNLSYLFIRLLFPEKFGNLTKLKYLLLRETIGYTFPKGILSKLKALRVLDLTQRNPIDIDDGQEEDLKQLHNIQALGITISYGGLSKIVSVPVRWLAVMGYDGSYINFSSSFLSNSQLRRNLFSLAIRNCEHALWVEFESASEHRSNCYFEKLEDLSFEGIYLLREVKWKSLAPKDVFPRLRVLRFMSVPHLTSISWVINLPRIQELSIMVCNTEQLFSIDELNNDEINVSQHSFPSLKIMTLSILRKLVRISDFTIAFPALEILEISNCHNLKKLPFKTGDPPKSLKYIIGTEEWWDNVEMEDNTHRSSLQLYYKSNYKSNFVDYAPYTIPREGGC</sequence>
<keyword evidence="9" id="KW-1185">Reference proteome</keyword>
<evidence type="ECO:0000313" key="9">
    <source>
        <dbReference type="Proteomes" id="UP001140206"/>
    </source>
</evidence>
<dbReference type="InterPro" id="IPR036388">
    <property type="entry name" value="WH-like_DNA-bd_sf"/>
</dbReference>
<reference evidence="8" key="1">
    <citation type="submission" date="2022-08" db="EMBL/GenBank/DDBJ databases">
        <authorList>
            <person name="Marques A."/>
        </authorList>
    </citation>
    <scope>NUCLEOTIDE SEQUENCE</scope>
    <source>
        <strain evidence="8">RhyPub2mFocal</strain>
        <tissue evidence="8">Leaves</tissue>
    </source>
</reference>
<dbReference type="InterPro" id="IPR032675">
    <property type="entry name" value="LRR_dom_sf"/>
</dbReference>
<organism evidence="8 9">
    <name type="scientific">Rhynchospora pubera</name>
    <dbReference type="NCBI Taxonomy" id="906938"/>
    <lineage>
        <taxon>Eukaryota</taxon>
        <taxon>Viridiplantae</taxon>
        <taxon>Streptophyta</taxon>
        <taxon>Embryophyta</taxon>
        <taxon>Tracheophyta</taxon>
        <taxon>Spermatophyta</taxon>
        <taxon>Magnoliopsida</taxon>
        <taxon>Liliopsida</taxon>
        <taxon>Poales</taxon>
        <taxon>Cyperaceae</taxon>
        <taxon>Cyperoideae</taxon>
        <taxon>Rhynchosporeae</taxon>
        <taxon>Rhynchospora</taxon>
    </lineage>
</organism>
<feature type="domain" description="NB-ARC" evidence="6">
    <location>
        <begin position="163"/>
        <end position="324"/>
    </location>
</feature>
<dbReference type="GO" id="GO:0042742">
    <property type="term" value="P:defense response to bacterium"/>
    <property type="evidence" value="ECO:0007669"/>
    <property type="project" value="UniProtKB-ARBA"/>
</dbReference>
<evidence type="ECO:0000259" key="7">
    <source>
        <dbReference type="Pfam" id="PF23559"/>
    </source>
</evidence>
<dbReference type="SUPFAM" id="SSF52058">
    <property type="entry name" value="L domain-like"/>
    <property type="match status" value="1"/>
</dbReference>
<protein>
    <submittedName>
        <fullName evidence="8">Disease resistance protein (CC-NBS-LRR class) family</fullName>
    </submittedName>
</protein>
<evidence type="ECO:0000256" key="1">
    <source>
        <dbReference type="ARBA" id="ARBA00008894"/>
    </source>
</evidence>
<comment type="caution">
    <text evidence="8">The sequence shown here is derived from an EMBL/GenBank/DDBJ whole genome shotgun (WGS) entry which is preliminary data.</text>
</comment>
<dbReference type="GO" id="GO:0005524">
    <property type="term" value="F:ATP binding"/>
    <property type="evidence" value="ECO:0007669"/>
    <property type="project" value="UniProtKB-KW"/>
</dbReference>
<evidence type="ECO:0000256" key="2">
    <source>
        <dbReference type="ARBA" id="ARBA00022737"/>
    </source>
</evidence>
<dbReference type="PRINTS" id="PR00364">
    <property type="entry name" value="DISEASERSIST"/>
</dbReference>
<evidence type="ECO:0000259" key="6">
    <source>
        <dbReference type="Pfam" id="PF00931"/>
    </source>
</evidence>
<dbReference type="EMBL" id="JAMFTS010000004">
    <property type="protein sequence ID" value="KAJ4760819.1"/>
    <property type="molecule type" value="Genomic_DNA"/>
</dbReference>
<dbReference type="InterPro" id="IPR050905">
    <property type="entry name" value="Plant_NBS-LRR"/>
</dbReference>
<dbReference type="InterPro" id="IPR027417">
    <property type="entry name" value="P-loop_NTPase"/>
</dbReference>
<feature type="signal peptide" evidence="5">
    <location>
        <begin position="1"/>
        <end position="21"/>
    </location>
</feature>
<dbReference type="FunFam" id="1.10.10.10:FF:000322">
    <property type="entry name" value="Probable disease resistance protein At1g63360"/>
    <property type="match status" value="1"/>
</dbReference>
<feature type="domain" description="Disease resistance protein winged helix" evidence="7">
    <location>
        <begin position="414"/>
        <end position="479"/>
    </location>
</feature>
<dbReference type="Pfam" id="PF00931">
    <property type="entry name" value="NB-ARC"/>
    <property type="match status" value="1"/>
</dbReference>
<dbReference type="PANTHER" id="PTHR33463">
    <property type="entry name" value="NB-ARC DOMAIN-CONTAINING PROTEIN-RELATED"/>
    <property type="match status" value="1"/>
</dbReference>
<keyword evidence="3" id="KW-0611">Plant defense</keyword>
<proteinExistence type="inferred from homology"/>
<evidence type="ECO:0000313" key="8">
    <source>
        <dbReference type="EMBL" id="KAJ4760819.1"/>
    </source>
</evidence>
<comment type="similarity">
    <text evidence="1">Belongs to the disease resistance NB-LRR family.</text>
</comment>
<dbReference type="Gene3D" id="3.40.50.300">
    <property type="entry name" value="P-loop containing nucleotide triphosphate hydrolases"/>
    <property type="match status" value="1"/>
</dbReference>
<dbReference type="InterPro" id="IPR058922">
    <property type="entry name" value="WHD_DRP"/>
</dbReference>
<dbReference type="GO" id="GO:0002758">
    <property type="term" value="P:innate immune response-activating signaling pathway"/>
    <property type="evidence" value="ECO:0007669"/>
    <property type="project" value="UniProtKB-ARBA"/>
</dbReference>